<sequence length="295" mass="32866">MLALGAVARSGYAQQPAGNRIDGIRTASEVEALMHAADTAGHFSRVTISDTLSIRNRTCKCQARKRGVQPWIKADIDGNGYTDILAVGDANRQEVLLVMALGNDRYDVQRVNYGSKYCFLPTLTMKGGQAVIEAKSYQRKFGGLLGRSRQYRLVYKYAGLVEYNARPDSRRVESVALSYFMSYYGTTKVDLTITESGFAVCREETDGVVKSSVALLAKQEFEALAGLVNYAGVARRRSEYTRSGNHHPHYYLTVVYEGGYKQIDDDGGEGSMGLELLYHRILGLRKSLRWQEVKQ</sequence>
<proteinExistence type="predicted"/>
<reference evidence="1 2" key="1">
    <citation type="submission" date="2018-12" db="EMBL/GenBank/DDBJ databases">
        <title>Hymenobacter gummosus sp. nov., isolated from a spring.</title>
        <authorList>
            <person name="Nie L."/>
        </authorList>
    </citation>
    <scope>NUCLEOTIDE SEQUENCE [LARGE SCALE GENOMIC DNA]</scope>
    <source>
        <strain evidence="1 2">KCTC 52166</strain>
    </source>
</reference>
<evidence type="ECO:0000313" key="2">
    <source>
        <dbReference type="Proteomes" id="UP000282184"/>
    </source>
</evidence>
<organism evidence="1 2">
    <name type="scientific">Hymenobacter gummosus</name>
    <dbReference type="NCBI Taxonomy" id="1776032"/>
    <lineage>
        <taxon>Bacteria</taxon>
        <taxon>Pseudomonadati</taxon>
        <taxon>Bacteroidota</taxon>
        <taxon>Cytophagia</taxon>
        <taxon>Cytophagales</taxon>
        <taxon>Hymenobacteraceae</taxon>
        <taxon>Hymenobacter</taxon>
    </lineage>
</organism>
<name>A0A431U1I3_9BACT</name>
<evidence type="ECO:0000313" key="1">
    <source>
        <dbReference type="EMBL" id="RTQ48937.1"/>
    </source>
</evidence>
<accession>A0A431U1I3</accession>
<dbReference type="EMBL" id="RXOF01000008">
    <property type="protein sequence ID" value="RTQ48937.1"/>
    <property type="molecule type" value="Genomic_DNA"/>
</dbReference>
<comment type="caution">
    <text evidence="1">The sequence shown here is derived from an EMBL/GenBank/DDBJ whole genome shotgun (WGS) entry which is preliminary data.</text>
</comment>
<protein>
    <submittedName>
        <fullName evidence="1">Uncharacterized protein</fullName>
    </submittedName>
</protein>
<dbReference type="AlphaFoldDB" id="A0A431U1I3"/>
<dbReference type="Proteomes" id="UP000282184">
    <property type="component" value="Unassembled WGS sequence"/>
</dbReference>
<dbReference type="OrthoDB" id="7172369at2"/>
<keyword evidence="2" id="KW-1185">Reference proteome</keyword>
<gene>
    <name evidence="1" type="ORF">EJV47_15195</name>
</gene>
<dbReference type="RefSeq" id="WP_126694013.1">
    <property type="nucleotide sequence ID" value="NZ_RXOF01000008.1"/>
</dbReference>